<evidence type="ECO:0000313" key="1">
    <source>
        <dbReference type="EMBL" id="RAK53290.1"/>
    </source>
</evidence>
<dbReference type="AlphaFoldDB" id="A0A328AF00"/>
<keyword evidence="2" id="KW-1185">Reference proteome</keyword>
<dbReference type="EMBL" id="QFYQ01000001">
    <property type="protein sequence ID" value="RAK53290.1"/>
    <property type="molecule type" value="Genomic_DNA"/>
</dbReference>
<reference evidence="2" key="1">
    <citation type="submission" date="2018-05" db="EMBL/GenBank/DDBJ databases">
        <authorList>
            <person name="Li X."/>
        </authorList>
    </citation>
    <scope>NUCLEOTIDE SEQUENCE [LARGE SCALE GENOMIC DNA]</scope>
    <source>
        <strain evidence="2">LX32</strain>
    </source>
</reference>
<comment type="caution">
    <text evidence="1">The sequence shown here is derived from an EMBL/GenBank/DDBJ whole genome shotgun (WGS) entry which is preliminary data.</text>
</comment>
<sequence length="719" mass="72224">MDMAKNTKGGHGDAPGEALDLDALDQVVGGADTKPPSLFGGLLDTLTTAIEQTPTKVVQAVEETRTAVSEGLKYANATASISEDIVRATSGKSGAAAANAMEDVIRGSAKTIASSLGVSQAVADTLAWSAAYKAVFETGSAARAGSAALEAMKNDLRAHVGDVCKGLANEISYGGALKTSLSRASDAMADAIAKAGPAAEREITEKGKIAFETGLELAKKHPVGKAVMAALDDPKNTDAWSKVVSEIAVSKGLPKQATAVKFLLEGMTSQAVAKAIGLGDFPPQVKQTAKALVTTLENVERAVVDLHSKSFVEGMTFGLGIKGIVDIGLNAAQLGKALVSGDTGAMQRAAQALVTDAFNDMKDGLNRAYVQGAAKAFDYTKDITMGLLNGLGATPYAEVAVREAGKAMTEFGNMAKNGSVAAANAIADFAKNDVAGAGVRAVDELRGVAKTAGAAADTAVDALGTAARSGAKYAEGAVNALIDVSRSPGASAVKAVGALGDIAESSAGQARYAAYALVDLSRAAGPFAQHAMGELNGLARSGTRQAAIAVEGLTDIAKSGAKFAQDAVFTLMDVSRSGAATAVQAVNGIADVAKSGAQQATAAVNGLVDLGKASGKQAELAVNALGDVAKSGVRQASLAVDGLKSLGESGAQCASKAIDTLGSVAKSGSAYANQAIDALKGLSGHAEYAGKVLKGVADSGIDYAKSAWDSVSSFFKGLF</sequence>
<organism evidence="1 2">
    <name type="scientific">Phenylobacterium soli</name>
    <dbReference type="NCBI Taxonomy" id="2170551"/>
    <lineage>
        <taxon>Bacteria</taxon>
        <taxon>Pseudomonadati</taxon>
        <taxon>Pseudomonadota</taxon>
        <taxon>Alphaproteobacteria</taxon>
        <taxon>Caulobacterales</taxon>
        <taxon>Caulobacteraceae</taxon>
        <taxon>Phenylobacterium</taxon>
    </lineage>
</organism>
<proteinExistence type="predicted"/>
<accession>A0A328AF00</accession>
<evidence type="ECO:0000313" key="2">
    <source>
        <dbReference type="Proteomes" id="UP000249254"/>
    </source>
</evidence>
<protein>
    <submittedName>
        <fullName evidence="1">Uncharacterized protein</fullName>
    </submittedName>
</protein>
<dbReference type="Proteomes" id="UP000249254">
    <property type="component" value="Unassembled WGS sequence"/>
</dbReference>
<name>A0A328AF00_9CAUL</name>
<gene>
    <name evidence="1" type="ORF">DJ017_01475</name>
</gene>